<feature type="domain" description="Ig-like" evidence="5">
    <location>
        <begin position="73"/>
        <end position="156"/>
    </location>
</feature>
<feature type="domain" description="C-type lectin" evidence="4">
    <location>
        <begin position="765"/>
        <end position="884"/>
    </location>
</feature>
<dbReference type="SUPFAM" id="SSF56436">
    <property type="entry name" value="C-type lectin-like"/>
    <property type="match status" value="2"/>
</dbReference>
<keyword evidence="8" id="KW-1185">Reference proteome</keyword>
<feature type="domain" description="Fibronectin type-III" evidence="6">
    <location>
        <begin position="266"/>
        <end position="374"/>
    </location>
</feature>
<organism evidence="7 8">
    <name type="scientific">Meganyctiphanes norvegica</name>
    <name type="common">Northern krill</name>
    <name type="synonym">Thysanopoda norvegica</name>
    <dbReference type="NCBI Taxonomy" id="48144"/>
    <lineage>
        <taxon>Eukaryota</taxon>
        <taxon>Metazoa</taxon>
        <taxon>Ecdysozoa</taxon>
        <taxon>Arthropoda</taxon>
        <taxon>Crustacea</taxon>
        <taxon>Multicrustacea</taxon>
        <taxon>Malacostraca</taxon>
        <taxon>Eumalacostraca</taxon>
        <taxon>Eucarida</taxon>
        <taxon>Euphausiacea</taxon>
        <taxon>Euphausiidae</taxon>
        <taxon>Meganyctiphanes</taxon>
    </lineage>
</organism>
<dbReference type="GO" id="GO:0043025">
    <property type="term" value="C:neuronal cell body"/>
    <property type="evidence" value="ECO:0007669"/>
    <property type="project" value="TreeGrafter"/>
</dbReference>
<sequence length="900" mass="103968">RKMIIKKLTKEGNEGQLFYVGDVKIHRDRRFDLINGVLNMTMLRETDQGTYACYFESHPSVRVIHTVEVMSRPNILFHSDDEYVSQGEILTLECIVEGNPEPRITWYRSEGLLPSGKQEEEGPTLMLDGINNSITGTYTCKAENLLGTAAESVSVTSETDLVTSEKVSVTSNKEQDQKIEIEKVIMQTGWDSTLKLICTSHHGSSANFRWEKDGNPIDTSLIESENGGQESTITLPLMSSEDFGIYSCITESGLNSSKSSIYIDDQPQEAKFTSEPEGSNDTRYLLTWGSESNSPVIWYMVSIRNLLGESSELNNLGMFQNPESKAVNNSYTITHELIDLIPDTEYEVHIQVNNKFKWSEESRFNFRTARTASSEENSSASIIPIAENSPVTIIPTPLPNLEWCEWPLEMVKTECFFFSNLLESEEDSRHINTWRNAQRFCEENGGNLAKPSSLNTLAEYFNERGQNTEKYWLGGRRGSEDNAMWLSGETVRPDWIFNIREADSNCLQYRPSENRLYMGSCEENYRWICEKSDPFSQDLETNIFTEEEESDPFSQDLEANIFTEEEEVKIVDGRQDYETQPKQTVNRQHEDRISHWQQSVYEQEHGKQQYNQTQDQQLEILEQQLQQELEQQQQQQQQSKILQQQQQQIPEQQEVIQKITSNQLESQKRLKLQQKQKQNQSKNVIGEPEIRVVENAQTEQRTYEQNQNQESSKMNTSDNQGVSTTTTESVRGISLENQETSTTDKESVGEYQPLRYMCPPNFLRLGNGCYYFGSEMATWHDAHFACRDRDSQLITLETQWEDLTIRHYLNKPEFARLNRWLGGIYNWSTRRWMWGPSGEAMPYLGFLTSIPPESSRWHCVFMAPTLNYRWNHELCTTQMHFICEAPQSKIPNSEDIAYAP</sequence>
<comment type="caution">
    <text evidence="7">The sequence shown here is derived from an EMBL/GenBank/DDBJ whole genome shotgun (WGS) entry which is preliminary data.</text>
</comment>
<dbReference type="GO" id="GO:0030424">
    <property type="term" value="C:axon"/>
    <property type="evidence" value="ECO:0007669"/>
    <property type="project" value="TreeGrafter"/>
</dbReference>
<feature type="domain" description="C-type lectin" evidence="4">
    <location>
        <begin position="411"/>
        <end position="530"/>
    </location>
</feature>
<dbReference type="Pfam" id="PF00059">
    <property type="entry name" value="Lectin_C"/>
    <property type="match status" value="2"/>
</dbReference>
<dbReference type="PROSITE" id="PS50041">
    <property type="entry name" value="C_TYPE_LECTIN_2"/>
    <property type="match status" value="2"/>
</dbReference>
<accession>A0AAV2RW31</accession>
<feature type="region of interest" description="Disordered" evidence="3">
    <location>
        <begin position="570"/>
        <end position="591"/>
    </location>
</feature>
<evidence type="ECO:0000313" key="8">
    <source>
        <dbReference type="Proteomes" id="UP001497623"/>
    </source>
</evidence>
<dbReference type="SMART" id="SM00409">
    <property type="entry name" value="IG"/>
    <property type="match status" value="2"/>
</dbReference>
<feature type="compositionally biased region" description="Polar residues" evidence="3">
    <location>
        <begin position="695"/>
        <end position="741"/>
    </location>
</feature>
<dbReference type="InterPro" id="IPR036179">
    <property type="entry name" value="Ig-like_dom_sf"/>
</dbReference>
<dbReference type="CDD" id="cd00096">
    <property type="entry name" value="Ig"/>
    <property type="match status" value="1"/>
</dbReference>
<dbReference type="Proteomes" id="UP001497623">
    <property type="component" value="Unassembled WGS sequence"/>
</dbReference>
<keyword evidence="1" id="KW-0393">Immunoglobulin domain</keyword>
<feature type="region of interest" description="Disordered" evidence="3">
    <location>
        <begin position="670"/>
        <end position="747"/>
    </location>
</feature>
<dbReference type="InterPro" id="IPR001304">
    <property type="entry name" value="C-type_lectin-like"/>
</dbReference>
<dbReference type="Gene3D" id="2.60.40.10">
    <property type="entry name" value="Immunoglobulins"/>
    <property type="match status" value="3"/>
</dbReference>
<dbReference type="GO" id="GO:0007156">
    <property type="term" value="P:homophilic cell adhesion via plasma membrane adhesion molecules"/>
    <property type="evidence" value="ECO:0007669"/>
    <property type="project" value="TreeGrafter"/>
</dbReference>
<dbReference type="GO" id="GO:0005886">
    <property type="term" value="C:plasma membrane"/>
    <property type="evidence" value="ECO:0007669"/>
    <property type="project" value="TreeGrafter"/>
</dbReference>
<dbReference type="InterPro" id="IPR050958">
    <property type="entry name" value="Cell_Adh-Cytoskel_Orgn"/>
</dbReference>
<dbReference type="InterPro" id="IPR036116">
    <property type="entry name" value="FN3_sf"/>
</dbReference>
<dbReference type="SMART" id="SM00408">
    <property type="entry name" value="IGc2"/>
    <property type="match status" value="2"/>
</dbReference>
<feature type="domain" description="Ig-like" evidence="5">
    <location>
        <begin position="165"/>
        <end position="264"/>
    </location>
</feature>
<dbReference type="SMART" id="SM00034">
    <property type="entry name" value="CLECT"/>
    <property type="match status" value="2"/>
</dbReference>
<protein>
    <submittedName>
        <fullName evidence="7">Uncharacterized protein</fullName>
    </submittedName>
</protein>
<dbReference type="SUPFAM" id="SSF48726">
    <property type="entry name" value="Immunoglobulin"/>
    <property type="match status" value="2"/>
</dbReference>
<dbReference type="InterPro" id="IPR013783">
    <property type="entry name" value="Ig-like_fold"/>
</dbReference>
<dbReference type="InterPro" id="IPR003599">
    <property type="entry name" value="Ig_sub"/>
</dbReference>
<dbReference type="EMBL" id="CAXKWB010036253">
    <property type="protein sequence ID" value="CAL4147804.1"/>
    <property type="molecule type" value="Genomic_DNA"/>
</dbReference>
<dbReference type="AlphaFoldDB" id="A0AAV2RW31"/>
<dbReference type="GO" id="GO:0008046">
    <property type="term" value="F:axon guidance receptor activity"/>
    <property type="evidence" value="ECO:0007669"/>
    <property type="project" value="TreeGrafter"/>
</dbReference>
<dbReference type="CDD" id="cd00037">
    <property type="entry name" value="CLECT"/>
    <property type="match status" value="2"/>
</dbReference>
<dbReference type="Pfam" id="PF13927">
    <property type="entry name" value="Ig_3"/>
    <property type="match status" value="2"/>
</dbReference>
<reference evidence="7 8" key="1">
    <citation type="submission" date="2024-05" db="EMBL/GenBank/DDBJ databases">
        <authorList>
            <person name="Wallberg A."/>
        </authorList>
    </citation>
    <scope>NUCLEOTIDE SEQUENCE [LARGE SCALE GENOMIC DNA]</scope>
</reference>
<feature type="non-terminal residue" evidence="7">
    <location>
        <position position="1"/>
    </location>
</feature>
<dbReference type="InterPro" id="IPR003598">
    <property type="entry name" value="Ig_sub2"/>
</dbReference>
<evidence type="ECO:0000313" key="7">
    <source>
        <dbReference type="EMBL" id="CAL4147804.1"/>
    </source>
</evidence>
<evidence type="ECO:0000256" key="2">
    <source>
        <dbReference type="SAM" id="Coils"/>
    </source>
</evidence>
<evidence type="ECO:0000256" key="1">
    <source>
        <dbReference type="ARBA" id="ARBA00023319"/>
    </source>
</evidence>
<dbReference type="InterPro" id="IPR003961">
    <property type="entry name" value="FN3_dom"/>
</dbReference>
<name>A0AAV2RW31_MEGNR</name>
<dbReference type="PROSITE" id="PS50835">
    <property type="entry name" value="IG_LIKE"/>
    <property type="match status" value="2"/>
</dbReference>
<dbReference type="InterPro" id="IPR016187">
    <property type="entry name" value="CTDL_fold"/>
</dbReference>
<keyword evidence="2" id="KW-0175">Coiled coil</keyword>
<dbReference type="PANTHER" id="PTHR45080:SF33">
    <property type="entry name" value="IG-LIKE DOMAIN-CONTAINING PROTEIN"/>
    <property type="match status" value="1"/>
</dbReference>
<feature type="compositionally biased region" description="Basic and acidic residues" evidence="3">
    <location>
        <begin position="570"/>
        <end position="579"/>
    </location>
</feature>
<dbReference type="PANTHER" id="PTHR45080">
    <property type="entry name" value="CONTACTIN 5"/>
    <property type="match status" value="1"/>
</dbReference>
<dbReference type="SUPFAM" id="SSF49265">
    <property type="entry name" value="Fibronectin type III"/>
    <property type="match status" value="1"/>
</dbReference>
<dbReference type="InterPro" id="IPR007110">
    <property type="entry name" value="Ig-like_dom"/>
</dbReference>
<gene>
    <name evidence="7" type="ORF">MNOR_LOCUS30126</name>
</gene>
<dbReference type="GO" id="GO:0050808">
    <property type="term" value="P:synapse organization"/>
    <property type="evidence" value="ECO:0007669"/>
    <property type="project" value="TreeGrafter"/>
</dbReference>
<proteinExistence type="predicted"/>
<evidence type="ECO:0000259" key="4">
    <source>
        <dbReference type="PROSITE" id="PS50041"/>
    </source>
</evidence>
<feature type="coiled-coil region" evidence="2">
    <location>
        <begin position="611"/>
        <end position="662"/>
    </location>
</feature>
<evidence type="ECO:0000256" key="3">
    <source>
        <dbReference type="SAM" id="MobiDB-lite"/>
    </source>
</evidence>
<evidence type="ECO:0000259" key="6">
    <source>
        <dbReference type="PROSITE" id="PS50853"/>
    </source>
</evidence>
<dbReference type="CDD" id="cd00063">
    <property type="entry name" value="FN3"/>
    <property type="match status" value="1"/>
</dbReference>
<evidence type="ECO:0000259" key="5">
    <source>
        <dbReference type="PROSITE" id="PS50835"/>
    </source>
</evidence>
<dbReference type="InterPro" id="IPR016186">
    <property type="entry name" value="C-type_lectin-like/link_sf"/>
</dbReference>
<dbReference type="Gene3D" id="3.10.100.10">
    <property type="entry name" value="Mannose-Binding Protein A, subunit A"/>
    <property type="match status" value="2"/>
</dbReference>
<dbReference type="PROSITE" id="PS50853">
    <property type="entry name" value="FN3"/>
    <property type="match status" value="1"/>
</dbReference>